<reference evidence="2 3" key="1">
    <citation type="submission" date="2024-01" db="EMBL/GenBank/DDBJ databases">
        <title>A draft genome for the cacao thread blight pathogen Marasmiellus scandens.</title>
        <authorList>
            <person name="Baruah I.K."/>
            <person name="Leung J."/>
            <person name="Bukari Y."/>
            <person name="Amoako-Attah I."/>
            <person name="Meinhardt L.W."/>
            <person name="Bailey B.A."/>
            <person name="Cohen S.P."/>
        </authorList>
    </citation>
    <scope>NUCLEOTIDE SEQUENCE [LARGE SCALE GENOMIC DNA]</scope>
    <source>
        <strain evidence="2 3">GH-19</strain>
    </source>
</reference>
<dbReference type="Proteomes" id="UP001498398">
    <property type="component" value="Unassembled WGS sequence"/>
</dbReference>
<protein>
    <submittedName>
        <fullName evidence="2">Uncharacterized protein</fullName>
    </submittedName>
</protein>
<feature type="compositionally biased region" description="Polar residues" evidence="1">
    <location>
        <begin position="1"/>
        <end position="10"/>
    </location>
</feature>
<keyword evidence="3" id="KW-1185">Reference proteome</keyword>
<evidence type="ECO:0000313" key="3">
    <source>
        <dbReference type="Proteomes" id="UP001498398"/>
    </source>
</evidence>
<evidence type="ECO:0000256" key="1">
    <source>
        <dbReference type="SAM" id="MobiDB-lite"/>
    </source>
</evidence>
<proteinExistence type="predicted"/>
<feature type="region of interest" description="Disordered" evidence="1">
    <location>
        <begin position="1"/>
        <end position="47"/>
    </location>
</feature>
<name>A0ABR1JC37_9AGAR</name>
<evidence type="ECO:0000313" key="2">
    <source>
        <dbReference type="EMBL" id="KAK7457775.1"/>
    </source>
</evidence>
<dbReference type="EMBL" id="JBANRG010000019">
    <property type="protein sequence ID" value="KAK7457775.1"/>
    <property type="molecule type" value="Genomic_DNA"/>
</dbReference>
<accession>A0ABR1JC37</accession>
<organism evidence="2 3">
    <name type="scientific">Marasmiellus scandens</name>
    <dbReference type="NCBI Taxonomy" id="2682957"/>
    <lineage>
        <taxon>Eukaryota</taxon>
        <taxon>Fungi</taxon>
        <taxon>Dikarya</taxon>
        <taxon>Basidiomycota</taxon>
        <taxon>Agaricomycotina</taxon>
        <taxon>Agaricomycetes</taxon>
        <taxon>Agaricomycetidae</taxon>
        <taxon>Agaricales</taxon>
        <taxon>Marasmiineae</taxon>
        <taxon>Omphalotaceae</taxon>
        <taxon>Marasmiellus</taxon>
    </lineage>
</organism>
<gene>
    <name evidence="2" type="ORF">VKT23_010114</name>
</gene>
<comment type="caution">
    <text evidence="2">The sequence shown here is derived from an EMBL/GenBank/DDBJ whole genome shotgun (WGS) entry which is preliminary data.</text>
</comment>
<sequence length="277" mass="31833">MSSNVAQSNLEALDQETRSVETIQEAAAPDTDAVSEANIDESKPADGETFETSWKYRSWRLKACKYWKWLESGEDPSWSPGWEFLELPEIPQDRDEAKEWLFQQIRLPRSQYPSCTDWTFGSLPETYQDGLCSFVYARDEIVAGHLRWQQSPASTGLSLSQHDDVSWCHEQASRVRNANAPMPTFSVVELFERRETVFRWLKSVFDTLQNSINKIVELGSARCQLTPDTNPALREHLLDLARQENSRRIVLHAEFDQLDQAVSDFLFLTAVVIVYAH</sequence>